<feature type="domain" description="4-oxalocrotonate tautomerase-like" evidence="3">
    <location>
        <begin position="65"/>
        <end position="115"/>
    </location>
</feature>
<dbReference type="SUPFAM" id="SSF55331">
    <property type="entry name" value="Tautomerase/MIF"/>
    <property type="match status" value="1"/>
</dbReference>
<accession>A0A842HMP7</accession>
<dbReference type="Gene3D" id="3.30.429.10">
    <property type="entry name" value="Macrophage Migration Inhibitory Factor"/>
    <property type="match status" value="2"/>
</dbReference>
<dbReference type="InterPro" id="IPR004370">
    <property type="entry name" value="4-OT-like_dom"/>
</dbReference>
<feature type="domain" description="4-oxalocrotonate tautomerase-like" evidence="3">
    <location>
        <begin position="2"/>
        <end position="56"/>
    </location>
</feature>
<dbReference type="GO" id="GO:0016853">
    <property type="term" value="F:isomerase activity"/>
    <property type="evidence" value="ECO:0007669"/>
    <property type="project" value="UniProtKB-KW"/>
</dbReference>
<sequence>MPFITISATQSFSQEQKKALLHKASDAVIEAVGASLKSVRVMLHELPGGHYLAEGKLDTPAINFRVDMIEGRTEQQKAALIAGLSKSAHEATGISEDDVRVWLIDMPSTNVGMAGGKTARQAGR</sequence>
<keyword evidence="5" id="KW-1185">Reference proteome</keyword>
<proteinExistence type="inferred from homology"/>
<dbReference type="AlphaFoldDB" id="A0A842HMP7"/>
<evidence type="ECO:0000313" key="5">
    <source>
        <dbReference type="Proteomes" id="UP000545386"/>
    </source>
</evidence>
<comment type="caution">
    <text evidence="4">The sequence shown here is derived from an EMBL/GenBank/DDBJ whole genome shotgun (WGS) entry which is preliminary data.</text>
</comment>
<keyword evidence="2" id="KW-0413">Isomerase</keyword>
<evidence type="ECO:0000313" key="4">
    <source>
        <dbReference type="EMBL" id="MBC2768541.1"/>
    </source>
</evidence>
<comment type="similarity">
    <text evidence="1">Belongs to the 4-oxalocrotonate tautomerase family.</text>
</comment>
<evidence type="ECO:0000256" key="2">
    <source>
        <dbReference type="ARBA" id="ARBA00023235"/>
    </source>
</evidence>
<reference evidence="4 5" key="1">
    <citation type="submission" date="2020-08" db="EMBL/GenBank/DDBJ databases">
        <title>Paraeoetvoesia sp. YC-7-48 draft genome sequence.</title>
        <authorList>
            <person name="Yao L."/>
        </authorList>
    </citation>
    <scope>NUCLEOTIDE SEQUENCE [LARGE SCALE GENOMIC DNA]</scope>
    <source>
        <strain evidence="5">YC-7-48</strain>
    </source>
</reference>
<dbReference type="EMBL" id="JACJUU010000001">
    <property type="protein sequence ID" value="MBC2768541.1"/>
    <property type="molecule type" value="Genomic_DNA"/>
</dbReference>
<dbReference type="InterPro" id="IPR014347">
    <property type="entry name" value="Tautomerase/MIF_sf"/>
</dbReference>
<dbReference type="Proteomes" id="UP000545386">
    <property type="component" value="Unassembled WGS sequence"/>
</dbReference>
<evidence type="ECO:0000256" key="1">
    <source>
        <dbReference type="ARBA" id="ARBA00006723"/>
    </source>
</evidence>
<protein>
    <submittedName>
        <fullName evidence="4">Tautomerase family protein</fullName>
    </submittedName>
</protein>
<dbReference type="RefSeq" id="WP_185778380.1">
    <property type="nucleotide sequence ID" value="NZ_JACJUU010000001.1"/>
</dbReference>
<dbReference type="Pfam" id="PF01361">
    <property type="entry name" value="Tautomerase"/>
    <property type="match status" value="2"/>
</dbReference>
<evidence type="ECO:0000259" key="3">
    <source>
        <dbReference type="Pfam" id="PF01361"/>
    </source>
</evidence>
<organism evidence="4 5">
    <name type="scientific">Pusillimonas minor</name>
    <dbReference type="NCBI Taxonomy" id="2697024"/>
    <lineage>
        <taxon>Bacteria</taxon>
        <taxon>Pseudomonadati</taxon>
        <taxon>Pseudomonadota</taxon>
        <taxon>Betaproteobacteria</taxon>
        <taxon>Burkholderiales</taxon>
        <taxon>Alcaligenaceae</taxon>
        <taxon>Pusillimonas</taxon>
    </lineage>
</organism>
<name>A0A842HMP7_9BURK</name>
<dbReference type="PANTHER" id="PTHR35530:SF1">
    <property type="entry name" value="2-HYDROXYMUCONATE TAUTOMERASE"/>
    <property type="match status" value="1"/>
</dbReference>
<dbReference type="PANTHER" id="PTHR35530">
    <property type="entry name" value="TAUTOMERASE-RELATED"/>
    <property type="match status" value="1"/>
</dbReference>
<gene>
    <name evidence="4" type="ORF">GTU67_01260</name>
</gene>